<protein>
    <recommendedName>
        <fullName evidence="2">Peptidase M16C associated domain-containing protein</fullName>
    </recommendedName>
</protein>
<dbReference type="InterPro" id="IPR011249">
    <property type="entry name" value="Metalloenz_LuxS/M16"/>
</dbReference>
<dbReference type="AlphaFoldDB" id="A0A5C4MN60"/>
<evidence type="ECO:0000256" key="1">
    <source>
        <dbReference type="SAM" id="MobiDB-lite"/>
    </source>
</evidence>
<dbReference type="InterPro" id="IPR013578">
    <property type="entry name" value="Peptidase_M16C_assoc"/>
</dbReference>
<dbReference type="InterPro" id="IPR011765">
    <property type="entry name" value="Pept_M16_N"/>
</dbReference>
<evidence type="ECO:0000313" key="3">
    <source>
        <dbReference type="EMBL" id="TNC47010.1"/>
    </source>
</evidence>
<keyword evidence="4" id="KW-1185">Reference proteome</keyword>
<evidence type="ECO:0000313" key="4">
    <source>
        <dbReference type="Proteomes" id="UP000305887"/>
    </source>
</evidence>
<dbReference type="PANTHER" id="PTHR43016">
    <property type="entry name" value="PRESEQUENCE PROTEASE"/>
    <property type="match status" value="1"/>
</dbReference>
<proteinExistence type="predicted"/>
<feature type="region of interest" description="Disordered" evidence="1">
    <location>
        <begin position="278"/>
        <end position="297"/>
    </location>
</feature>
<sequence>MVCQIEHPCLQASAAARSRRPTTDWKGQRLIDHPAFLIRSWRPLPELDGKGWHLTHRITGAEVVVVRTPDANKLFAITFATLPVNDTGVAHVLEHMVFRGSQAYPLRRPFAGLLQGSLHTALNATTGPDLTSFHLASQNHADLDHLIAVTLDAVLRPLLREADFDEEGWHLALDGLSSKPRLGGIVLSEMKGHFASPANVLLEDLRRALLPGTVYEHAYGGRPDSIPDLTLADLVAFHSRHYHPSNARLFLWGNHDISARLDQIDHCFSGFAPQDPVSITTPLGPPRTDRPSKAGQGGNASGLMALGWVLPETTGAPEFYRRAFMTRALADGAAAPWPVALRTAGTGRIMPSMPRLDAFRGPVLSLGIEGIGAERPDDAQGLIFAALDRVVRHGFEDGHLERCLDVFELRLRENLSGPRPRGLVVLDRILGPWRHGVDPLDLLDHAPALVHLRASAGQGGAPLREAIRAELLDNPHRVTLWPEPTGVLPDPEADRLAVIAKGLTPAMRRTLARKTAARRRGPEDSAAARRSLPVLSRAELPRHLDRVPIRTAGSVLRMELGEPGIVRADLAIDLTGLPLAALDLVPTLGRLLTQGTAGSNGLLVPEVWSRAGPRGARAGLVLRGKALAEQGADLLDRMGQALAEPFRPEPRTVEAFIQEGIARQQARLRLAGHQMVDLRLRAMTGLAGAMADRLDGLGQLVFLQHLALRLEVAPDQVMDDLRDLRSRFFDPARLTLGLAGMDAAASGERLLAALAEEQGGPGTDSPPQVAGLGCRHEGHEVALPVQAVGLAAELGDAGRLAVGGARIGLCAIATGWLWDAVRVAGGAYGVTARLDSQTGVATFLSFRDPHLLRTLDAFAESGAWLRRMASPELLDRAVVGAVAALDRPLPSDTLALDLLQRHLIGLTDDLRQAELDAVLAARPDDLLGLADALDATIPTGPVVVLGPEVALRAALEERPGAFVLAEEDR</sequence>
<evidence type="ECO:0000259" key="2">
    <source>
        <dbReference type="SMART" id="SM01264"/>
    </source>
</evidence>
<accession>A0A5C4MN60</accession>
<dbReference type="GO" id="GO:0006508">
    <property type="term" value="P:proteolysis"/>
    <property type="evidence" value="ECO:0007669"/>
    <property type="project" value="InterPro"/>
</dbReference>
<dbReference type="Gene3D" id="3.30.830.10">
    <property type="entry name" value="Metalloenzyme, LuxS/M16 peptidase-like"/>
    <property type="match status" value="4"/>
</dbReference>
<organism evidence="3 4">
    <name type="scientific">Rubellimicrobium rubrum</name>
    <dbReference type="NCBI Taxonomy" id="2585369"/>
    <lineage>
        <taxon>Bacteria</taxon>
        <taxon>Pseudomonadati</taxon>
        <taxon>Pseudomonadota</taxon>
        <taxon>Alphaproteobacteria</taxon>
        <taxon>Rhodobacterales</taxon>
        <taxon>Roseobacteraceae</taxon>
        <taxon>Rubellimicrobium</taxon>
    </lineage>
</organism>
<dbReference type="PANTHER" id="PTHR43016:SF13">
    <property type="entry name" value="PRESEQUENCE PROTEASE, MITOCHONDRIAL"/>
    <property type="match status" value="1"/>
</dbReference>
<gene>
    <name evidence="3" type="ORF">FHG66_17620</name>
</gene>
<dbReference type="InterPro" id="IPR055130">
    <property type="entry name" value="PreP_C"/>
</dbReference>
<reference evidence="3 4" key="1">
    <citation type="submission" date="2019-06" db="EMBL/GenBank/DDBJ databases">
        <title>YIM 131921 draft genome.</title>
        <authorList>
            <person name="Jiang L."/>
        </authorList>
    </citation>
    <scope>NUCLEOTIDE SEQUENCE [LARGE SCALE GENOMIC DNA]</scope>
    <source>
        <strain evidence="3 4">YIM 131921</strain>
    </source>
</reference>
<dbReference type="SMART" id="SM01264">
    <property type="entry name" value="M16C_associated"/>
    <property type="match status" value="1"/>
</dbReference>
<name>A0A5C4MN60_9RHOB</name>
<feature type="domain" description="Peptidase M16C associated" evidence="2">
    <location>
        <begin position="487"/>
        <end position="706"/>
    </location>
</feature>
<dbReference type="InterPro" id="IPR007863">
    <property type="entry name" value="Peptidase_M16_C"/>
</dbReference>
<dbReference type="Pfam" id="PF22516">
    <property type="entry name" value="PreP_C"/>
    <property type="match status" value="1"/>
</dbReference>
<dbReference type="Pfam" id="PF05193">
    <property type="entry name" value="Peptidase_M16_C"/>
    <property type="match status" value="1"/>
</dbReference>
<dbReference type="EMBL" id="VDFU01000029">
    <property type="protein sequence ID" value="TNC47010.1"/>
    <property type="molecule type" value="Genomic_DNA"/>
</dbReference>
<dbReference type="SUPFAM" id="SSF63411">
    <property type="entry name" value="LuxS/MPP-like metallohydrolase"/>
    <property type="match status" value="4"/>
</dbReference>
<dbReference type="Pfam" id="PF00675">
    <property type="entry name" value="Peptidase_M16"/>
    <property type="match status" value="1"/>
</dbReference>
<comment type="caution">
    <text evidence="3">The sequence shown here is derived from an EMBL/GenBank/DDBJ whole genome shotgun (WGS) entry which is preliminary data.</text>
</comment>
<dbReference type="Proteomes" id="UP000305887">
    <property type="component" value="Unassembled WGS sequence"/>
</dbReference>
<dbReference type="GO" id="GO:0046872">
    <property type="term" value="F:metal ion binding"/>
    <property type="evidence" value="ECO:0007669"/>
    <property type="project" value="InterPro"/>
</dbReference>
<dbReference type="OrthoDB" id="9762027at2"/>